<protein>
    <recommendedName>
        <fullName evidence="4">Polysaccharide chain length determinant N-terminal domain-containing protein</fullName>
    </recommendedName>
</protein>
<name>A0ABV9KDA7_9RHOB</name>
<accession>A0ABV9KDA7</accession>
<keyword evidence="1" id="KW-1133">Transmembrane helix</keyword>
<keyword evidence="3" id="KW-1185">Reference proteome</keyword>
<organism evidence="2 3">
    <name type="scientific">Seohaeicola nanhaiensis</name>
    <dbReference type="NCBI Taxonomy" id="1387282"/>
    <lineage>
        <taxon>Bacteria</taxon>
        <taxon>Pseudomonadati</taxon>
        <taxon>Pseudomonadota</taxon>
        <taxon>Alphaproteobacteria</taxon>
        <taxon>Rhodobacterales</taxon>
        <taxon>Roseobacteraceae</taxon>
        <taxon>Seohaeicola</taxon>
    </lineage>
</organism>
<keyword evidence="1" id="KW-0812">Transmembrane</keyword>
<dbReference type="PANTHER" id="PTHR32309">
    <property type="entry name" value="TYROSINE-PROTEIN KINASE"/>
    <property type="match status" value="1"/>
</dbReference>
<comment type="caution">
    <text evidence="2">The sequence shown here is derived from an EMBL/GenBank/DDBJ whole genome shotgun (WGS) entry which is preliminary data.</text>
</comment>
<feature type="transmembrane region" description="Helical" evidence="1">
    <location>
        <begin position="325"/>
        <end position="347"/>
    </location>
</feature>
<sequence length="387" mass="42016">MTFLPRLNETLDTLRRRTGLMLVVMCLGLLLSAGLGMTQRPLYDSREVIEVSAPRLAGASAAAARGRLRGQVDGLMRAVLSDQALGQVIDAYDLFADRRGMTRRAQLDALRNAVRIELKAPGPEEPPRLLISARMPDAEQARLVAQELGHRLIRESVLLRIAEARATLDFYLARESGLIADLAEQERRIADFRTRHDAALAAGDPAGMDELARIDAAILAIDRARAAPGAGQSDAASDLDRRRAVLTAARRAQLRALAPPPALEQDYAALLHGLGNIMAQLDDTAQSRDAAEVDLMLETRHMSERLVVIEPAERAEAPVEDNRRAVAFGGGALSALVAVALALLLDWRNPVVRTTRQLRRLTEVGTIVSVPRAVPPARSTHDRTGPV</sequence>
<dbReference type="Proteomes" id="UP001595973">
    <property type="component" value="Unassembled WGS sequence"/>
</dbReference>
<reference evidence="3" key="1">
    <citation type="journal article" date="2019" name="Int. J. Syst. Evol. Microbiol.">
        <title>The Global Catalogue of Microorganisms (GCM) 10K type strain sequencing project: providing services to taxonomists for standard genome sequencing and annotation.</title>
        <authorList>
            <consortium name="The Broad Institute Genomics Platform"/>
            <consortium name="The Broad Institute Genome Sequencing Center for Infectious Disease"/>
            <person name="Wu L."/>
            <person name="Ma J."/>
        </authorList>
    </citation>
    <scope>NUCLEOTIDE SEQUENCE [LARGE SCALE GENOMIC DNA]</scope>
    <source>
        <strain evidence="3">CGMCC 4.7283</strain>
    </source>
</reference>
<dbReference type="RefSeq" id="WP_380716102.1">
    <property type="nucleotide sequence ID" value="NZ_JBHSGI010000002.1"/>
</dbReference>
<proteinExistence type="predicted"/>
<evidence type="ECO:0000313" key="3">
    <source>
        <dbReference type="Proteomes" id="UP001595973"/>
    </source>
</evidence>
<keyword evidence="1" id="KW-0472">Membrane</keyword>
<dbReference type="EMBL" id="JBHSGI010000002">
    <property type="protein sequence ID" value="MFC4667868.1"/>
    <property type="molecule type" value="Genomic_DNA"/>
</dbReference>
<evidence type="ECO:0000256" key="1">
    <source>
        <dbReference type="SAM" id="Phobius"/>
    </source>
</evidence>
<gene>
    <name evidence="2" type="ORF">ACFO5X_04825</name>
</gene>
<feature type="transmembrane region" description="Helical" evidence="1">
    <location>
        <begin position="20"/>
        <end position="37"/>
    </location>
</feature>
<evidence type="ECO:0000313" key="2">
    <source>
        <dbReference type="EMBL" id="MFC4667868.1"/>
    </source>
</evidence>
<dbReference type="PANTHER" id="PTHR32309:SF31">
    <property type="entry name" value="CAPSULAR EXOPOLYSACCHARIDE FAMILY"/>
    <property type="match status" value="1"/>
</dbReference>
<evidence type="ECO:0008006" key="4">
    <source>
        <dbReference type="Google" id="ProtNLM"/>
    </source>
</evidence>
<dbReference type="InterPro" id="IPR050445">
    <property type="entry name" value="Bact_polysacc_biosynth/exp"/>
</dbReference>